<evidence type="ECO:0000256" key="2">
    <source>
        <dbReference type="ARBA" id="ARBA00022529"/>
    </source>
</evidence>
<evidence type="ECO:0000313" key="7">
    <source>
        <dbReference type="EMBL" id="KAH0919815.1"/>
    </source>
</evidence>
<evidence type="ECO:0000256" key="5">
    <source>
        <dbReference type="ARBA" id="ARBA00023157"/>
    </source>
</evidence>
<evidence type="ECO:0000256" key="1">
    <source>
        <dbReference type="ARBA" id="ARBA00006722"/>
    </source>
</evidence>
<keyword evidence="5" id="KW-1015">Disulfide bond</keyword>
<sequence>MVETGIFVEAAAPKCGPDCTEKFLNQDCYKYCVELSYKNVETGIFVQAAAPMCGRVCSEKFEDGKCDKYCVGLSYKNGFCFQSDPKISTYRCCCSSD</sequence>
<evidence type="ECO:0000313" key="8">
    <source>
        <dbReference type="Proteomes" id="UP000824890"/>
    </source>
</evidence>
<accession>A0ABQ8CRW7</accession>
<dbReference type="InterPro" id="IPR056373">
    <property type="entry name" value="Defensin-like_dom"/>
</dbReference>
<feature type="domain" description="Defensin-like" evidence="6">
    <location>
        <begin position="51"/>
        <end position="95"/>
    </location>
</feature>
<comment type="similarity">
    <text evidence="1">Belongs to the DEFL family.</text>
</comment>
<dbReference type="Pfam" id="PF24552">
    <property type="entry name" value="Defensin"/>
    <property type="match status" value="2"/>
</dbReference>
<keyword evidence="4" id="KW-0611">Plant defense</keyword>
<evidence type="ECO:0000256" key="4">
    <source>
        <dbReference type="ARBA" id="ARBA00022821"/>
    </source>
</evidence>
<evidence type="ECO:0000256" key="3">
    <source>
        <dbReference type="ARBA" id="ARBA00022577"/>
    </source>
</evidence>
<dbReference type="Proteomes" id="UP000824890">
    <property type="component" value="Unassembled WGS sequence"/>
</dbReference>
<keyword evidence="3" id="KW-0295">Fungicide</keyword>
<protein>
    <recommendedName>
        <fullName evidence="6">Defensin-like domain-containing protein</fullName>
    </recommendedName>
</protein>
<evidence type="ECO:0000259" key="6">
    <source>
        <dbReference type="Pfam" id="PF24552"/>
    </source>
</evidence>
<name>A0ABQ8CRW7_BRANA</name>
<gene>
    <name evidence="7" type="ORF">HID58_027475</name>
</gene>
<feature type="domain" description="Defensin-like" evidence="6">
    <location>
        <begin position="13"/>
        <end position="39"/>
    </location>
</feature>
<organism evidence="7 8">
    <name type="scientific">Brassica napus</name>
    <name type="common">Rape</name>
    <dbReference type="NCBI Taxonomy" id="3708"/>
    <lineage>
        <taxon>Eukaryota</taxon>
        <taxon>Viridiplantae</taxon>
        <taxon>Streptophyta</taxon>
        <taxon>Embryophyta</taxon>
        <taxon>Tracheophyta</taxon>
        <taxon>Spermatophyta</taxon>
        <taxon>Magnoliopsida</taxon>
        <taxon>eudicotyledons</taxon>
        <taxon>Gunneridae</taxon>
        <taxon>Pentapetalae</taxon>
        <taxon>rosids</taxon>
        <taxon>malvids</taxon>
        <taxon>Brassicales</taxon>
        <taxon>Brassicaceae</taxon>
        <taxon>Brassiceae</taxon>
        <taxon>Brassica</taxon>
    </lineage>
</organism>
<dbReference type="EMBL" id="JAGKQM010000007">
    <property type="protein sequence ID" value="KAH0919815.1"/>
    <property type="molecule type" value="Genomic_DNA"/>
</dbReference>
<reference evidence="7 8" key="1">
    <citation type="submission" date="2021-05" db="EMBL/GenBank/DDBJ databases">
        <title>Genome Assembly of Synthetic Allotetraploid Brassica napus Reveals Homoeologous Exchanges between Subgenomes.</title>
        <authorList>
            <person name="Davis J.T."/>
        </authorList>
    </citation>
    <scope>NUCLEOTIDE SEQUENCE [LARGE SCALE GENOMIC DNA]</scope>
    <source>
        <strain evidence="8">cv. Da-Ae</strain>
        <tissue evidence="7">Seedling</tissue>
    </source>
</reference>
<comment type="caution">
    <text evidence="7">The sequence shown here is derived from an EMBL/GenBank/DDBJ whole genome shotgun (WGS) entry which is preliminary data.</text>
</comment>
<proteinExistence type="inferred from homology"/>
<keyword evidence="2" id="KW-0929">Antimicrobial</keyword>
<keyword evidence="8" id="KW-1185">Reference proteome</keyword>